<accession>A0A8S5SAI1</accession>
<dbReference type="InterPro" id="IPR009636">
    <property type="entry name" value="SCAF"/>
</dbReference>
<protein>
    <submittedName>
        <fullName evidence="2">Minor structural protein</fullName>
    </submittedName>
</protein>
<evidence type="ECO:0000313" key="2">
    <source>
        <dbReference type="EMBL" id="DAF47827.1"/>
    </source>
</evidence>
<dbReference type="GO" id="GO:0019069">
    <property type="term" value="P:viral capsid assembly"/>
    <property type="evidence" value="ECO:0007669"/>
    <property type="project" value="InterPro"/>
</dbReference>
<dbReference type="EMBL" id="BK032560">
    <property type="protein sequence ID" value="DAF47827.1"/>
    <property type="molecule type" value="Genomic_DNA"/>
</dbReference>
<evidence type="ECO:0000256" key="1">
    <source>
        <dbReference type="SAM" id="Coils"/>
    </source>
</evidence>
<dbReference type="Pfam" id="PF06810">
    <property type="entry name" value="Phage_scaffold"/>
    <property type="match status" value="1"/>
</dbReference>
<sequence length="190" mass="21328">MSLKREMLINAGITDKEAIDEIMQAYGAGLEHARTQVKNELTAENETLKQQLETQSQTLEDLKKSSEANSDVKQALEKLQQEYEQYKVESDSKLQQINKTNAIALALKDVKAHDSDVLMKLIDIDKIELGEDGKPKLDEVVNGLRESKPFLFEQEQVQQQTQPQIVVGGNPNGTGQAETDPFQAIINQYK</sequence>
<keyword evidence="1" id="KW-0175">Coiled coil</keyword>
<reference evidence="2" key="1">
    <citation type="journal article" date="2021" name="Proc. Natl. Acad. Sci. U.S.A.">
        <title>A Catalog of Tens of Thousands of Viruses from Human Metagenomes Reveals Hidden Associations with Chronic Diseases.</title>
        <authorList>
            <person name="Tisza M.J."/>
            <person name="Buck C.B."/>
        </authorList>
    </citation>
    <scope>NUCLEOTIDE SEQUENCE</scope>
    <source>
        <strain evidence="2">CtJjf17</strain>
    </source>
</reference>
<feature type="coiled-coil region" evidence="1">
    <location>
        <begin position="38"/>
        <end position="96"/>
    </location>
</feature>
<proteinExistence type="predicted"/>
<name>A0A8S5SAI1_9CAUD</name>
<organism evidence="2">
    <name type="scientific">Siphoviridae sp. ctJjf17</name>
    <dbReference type="NCBI Taxonomy" id="2827839"/>
    <lineage>
        <taxon>Viruses</taxon>
        <taxon>Duplodnaviria</taxon>
        <taxon>Heunggongvirae</taxon>
        <taxon>Uroviricota</taxon>
        <taxon>Caudoviricetes</taxon>
    </lineage>
</organism>